<comment type="similarity">
    <text evidence="3">Belongs to the glycosyltransferase 1 family. Bacterial/plant glycogen synthase subfamily.</text>
</comment>
<organism evidence="10 11">
    <name type="scientific">Candidatus Falkowbacteria bacterium CG10_big_fil_rev_8_21_14_0_10_43_10</name>
    <dbReference type="NCBI Taxonomy" id="1974567"/>
    <lineage>
        <taxon>Bacteria</taxon>
        <taxon>Candidatus Falkowiibacteriota</taxon>
    </lineage>
</organism>
<keyword evidence="5" id="KW-0328">Glycosyltransferase</keyword>
<dbReference type="CDD" id="cd03791">
    <property type="entry name" value="GT5_Glycogen_synthase_DULL1-like"/>
    <property type="match status" value="1"/>
</dbReference>
<keyword evidence="7" id="KW-0320">Glycogen biosynthesis</keyword>
<dbReference type="AlphaFoldDB" id="A0A2H0V362"/>
<feature type="domain" description="Glycosyl transferase family 1" evidence="8">
    <location>
        <begin position="256"/>
        <end position="419"/>
    </location>
</feature>
<comment type="caution">
    <text evidence="10">The sequence shown here is derived from an EMBL/GenBank/DDBJ whole genome shotgun (WGS) entry which is preliminary data.</text>
</comment>
<dbReference type="NCBIfam" id="TIGR02095">
    <property type="entry name" value="glgA"/>
    <property type="match status" value="1"/>
</dbReference>
<evidence type="ECO:0000313" key="11">
    <source>
        <dbReference type="Proteomes" id="UP000228626"/>
    </source>
</evidence>
<dbReference type="PANTHER" id="PTHR45825">
    <property type="entry name" value="GRANULE-BOUND STARCH SYNTHASE 1, CHLOROPLASTIC/AMYLOPLASTIC"/>
    <property type="match status" value="1"/>
</dbReference>
<evidence type="ECO:0000256" key="5">
    <source>
        <dbReference type="ARBA" id="ARBA00022676"/>
    </source>
</evidence>
<evidence type="ECO:0000256" key="3">
    <source>
        <dbReference type="ARBA" id="ARBA00010281"/>
    </source>
</evidence>
<name>A0A2H0V362_9BACT</name>
<dbReference type="Pfam" id="PF08323">
    <property type="entry name" value="Glyco_transf_5"/>
    <property type="match status" value="1"/>
</dbReference>
<comment type="catalytic activity">
    <reaction evidence="1">
        <text>[(1-&gt;4)-alpha-D-glucosyl](n) + ADP-alpha-D-glucose = [(1-&gt;4)-alpha-D-glucosyl](n+1) + ADP + H(+)</text>
        <dbReference type="Rhea" id="RHEA:18189"/>
        <dbReference type="Rhea" id="RHEA-COMP:9584"/>
        <dbReference type="Rhea" id="RHEA-COMP:9587"/>
        <dbReference type="ChEBI" id="CHEBI:15378"/>
        <dbReference type="ChEBI" id="CHEBI:15444"/>
        <dbReference type="ChEBI" id="CHEBI:57498"/>
        <dbReference type="ChEBI" id="CHEBI:456216"/>
        <dbReference type="EC" id="2.4.1.21"/>
    </reaction>
</comment>
<dbReference type="GO" id="GO:0009011">
    <property type="term" value="F:alpha-1,4-glucan glucosyltransferase (ADP-glucose donor) activity"/>
    <property type="evidence" value="ECO:0007669"/>
    <property type="project" value="UniProtKB-EC"/>
</dbReference>
<dbReference type="GO" id="GO:0004373">
    <property type="term" value="F:alpha-1,4-glucan glucosyltransferase (UDP-glucose donor) activity"/>
    <property type="evidence" value="ECO:0007669"/>
    <property type="project" value="InterPro"/>
</dbReference>
<gene>
    <name evidence="10" type="ORF">COT99_00285</name>
</gene>
<dbReference type="SUPFAM" id="SSF53756">
    <property type="entry name" value="UDP-Glycosyltransferase/glycogen phosphorylase"/>
    <property type="match status" value="1"/>
</dbReference>
<dbReference type="EC" id="2.4.1.21" evidence="4"/>
<evidence type="ECO:0000259" key="8">
    <source>
        <dbReference type="Pfam" id="PF00534"/>
    </source>
</evidence>
<reference evidence="11" key="1">
    <citation type="submission" date="2017-09" db="EMBL/GenBank/DDBJ databases">
        <title>Depth-based differentiation of microbial function through sediment-hosted aquifers and enrichment of novel symbionts in the deep terrestrial subsurface.</title>
        <authorList>
            <person name="Probst A.J."/>
            <person name="Ladd B."/>
            <person name="Jarett J.K."/>
            <person name="Geller-Mcgrath D.E."/>
            <person name="Sieber C.M.K."/>
            <person name="Emerson J.B."/>
            <person name="Anantharaman K."/>
            <person name="Thomas B.C."/>
            <person name="Malmstrom R."/>
            <person name="Stieglmeier M."/>
            <person name="Klingl A."/>
            <person name="Woyke T."/>
            <person name="Ryan C.M."/>
            <person name="Banfield J.F."/>
        </authorList>
    </citation>
    <scope>NUCLEOTIDE SEQUENCE [LARGE SCALE GENOMIC DNA]</scope>
</reference>
<keyword evidence="6" id="KW-0808">Transferase</keyword>
<dbReference type="Proteomes" id="UP000228626">
    <property type="component" value="Unassembled WGS sequence"/>
</dbReference>
<accession>A0A2H0V362</accession>
<evidence type="ECO:0000259" key="9">
    <source>
        <dbReference type="Pfam" id="PF08323"/>
    </source>
</evidence>
<dbReference type="InterPro" id="IPR001296">
    <property type="entry name" value="Glyco_trans_1"/>
</dbReference>
<dbReference type="GO" id="GO:0005978">
    <property type="term" value="P:glycogen biosynthetic process"/>
    <property type="evidence" value="ECO:0007669"/>
    <property type="project" value="UniProtKB-KW"/>
</dbReference>
<dbReference type="Pfam" id="PF00534">
    <property type="entry name" value="Glycos_transf_1"/>
    <property type="match status" value="1"/>
</dbReference>
<feature type="domain" description="Starch synthase catalytic" evidence="9">
    <location>
        <begin position="8"/>
        <end position="192"/>
    </location>
</feature>
<evidence type="ECO:0000256" key="6">
    <source>
        <dbReference type="ARBA" id="ARBA00022679"/>
    </source>
</evidence>
<dbReference type="Gene3D" id="3.40.50.2000">
    <property type="entry name" value="Glycogen Phosphorylase B"/>
    <property type="match status" value="2"/>
</dbReference>
<dbReference type="PANTHER" id="PTHR45825:SF11">
    <property type="entry name" value="ALPHA AMYLASE DOMAIN-CONTAINING PROTEIN"/>
    <property type="match status" value="1"/>
</dbReference>
<feature type="non-terminal residue" evidence="10">
    <location>
        <position position="1"/>
    </location>
</feature>
<evidence type="ECO:0000256" key="4">
    <source>
        <dbReference type="ARBA" id="ARBA00012588"/>
    </source>
</evidence>
<evidence type="ECO:0000256" key="2">
    <source>
        <dbReference type="ARBA" id="ARBA00002764"/>
    </source>
</evidence>
<protein>
    <recommendedName>
        <fullName evidence="4">starch synthase</fullName>
        <ecNumber evidence="4">2.4.1.21</ecNumber>
    </recommendedName>
</protein>
<proteinExistence type="inferred from homology"/>
<dbReference type="InterPro" id="IPR011835">
    <property type="entry name" value="GS/SS"/>
</dbReference>
<dbReference type="InterPro" id="IPR013534">
    <property type="entry name" value="Starch_synth_cat_dom"/>
</dbReference>
<evidence type="ECO:0000256" key="1">
    <source>
        <dbReference type="ARBA" id="ARBA00001478"/>
    </source>
</evidence>
<dbReference type="HAMAP" id="MF_00484">
    <property type="entry name" value="Glycogen_synth"/>
    <property type="match status" value="1"/>
</dbReference>
<dbReference type="EMBL" id="PFAR01000004">
    <property type="protein sequence ID" value="PIR93523.1"/>
    <property type="molecule type" value="Genomic_DNA"/>
</dbReference>
<comment type="function">
    <text evidence="2">Synthesizes alpha-1,4-glucan chains using ADP-glucose.</text>
</comment>
<sequence length="450" mass="51355">KNVSADKWELKRVKKFKIAYDKKIEPVEILRTLLPESRVPVYFLSNHKYFNKEEVYSGGLKKFLFYSLASLEAMKVLRFKPDIIHCHDHQTGLAKNIIASTYKEDKFFQGVKIIFIIHNLNYQGKQNPVILEKVDHDIDKLAPVVNDLKDGDINFMVQGILSADIITTVSPAYAEEILKPELGVGLDNILRKRKKDLYGIINGLDVDLFNPATDRNLKFNYSVEPDGQQESKKTILELIKGKQKNKIWLQKKVGLPVDGSKALAGFVSRIVWQKGADLITEEIVKKSDCQFVVLGAGEEQYHRHFKNLAEKHPEKFSAQIKFSIEMASQIYAASDIFLMPSRYEPCGLGQMIAMRYGSVPIVRATGGLKDTVFNLSGVKCQMSNVGGANGFVFKKFKSKELEIVLKRALDIYYNKPKKWQKLQLNGMKTDFSWDKSAKEYVKLYKKLVKN</sequence>
<evidence type="ECO:0000256" key="7">
    <source>
        <dbReference type="ARBA" id="ARBA00023056"/>
    </source>
</evidence>
<evidence type="ECO:0000313" key="10">
    <source>
        <dbReference type="EMBL" id="PIR93523.1"/>
    </source>
</evidence>